<dbReference type="PANTHER" id="PTHR43245">
    <property type="entry name" value="BIFUNCTIONAL POLYMYXIN RESISTANCE PROTEIN ARNA"/>
    <property type="match status" value="1"/>
</dbReference>
<comment type="caution">
    <text evidence="10">The sequence shown here is derived from an EMBL/GenBank/DDBJ whole genome shotgun (WGS) entry which is preliminary data.</text>
</comment>
<keyword evidence="6" id="KW-0560">Oxidoreductase</keyword>
<reference evidence="10" key="1">
    <citation type="submission" date="2024-03" db="EMBL/GenBank/DDBJ databases">
        <title>WGS assembly of Saponaria officinalis var. Norfolk2.</title>
        <authorList>
            <person name="Jenkins J."/>
            <person name="Shu S."/>
            <person name="Grimwood J."/>
            <person name="Barry K."/>
            <person name="Goodstein D."/>
            <person name="Schmutz J."/>
            <person name="Leebens-Mack J."/>
            <person name="Osbourn A."/>
        </authorList>
    </citation>
    <scope>NUCLEOTIDE SEQUENCE [LARGE SCALE GENOMIC DNA]</scope>
    <source>
        <strain evidence="10">JIC</strain>
    </source>
</reference>
<evidence type="ECO:0000256" key="3">
    <source>
        <dbReference type="ARBA" id="ARBA00022692"/>
    </source>
</evidence>
<dbReference type="AlphaFoldDB" id="A0AAW1H847"/>
<dbReference type="Pfam" id="PF01073">
    <property type="entry name" value="3Beta_HSD"/>
    <property type="match status" value="1"/>
</dbReference>
<evidence type="ECO:0000256" key="8">
    <source>
        <dbReference type="RuleBase" id="RU363132"/>
    </source>
</evidence>
<evidence type="ECO:0000256" key="2">
    <source>
        <dbReference type="ARBA" id="ARBA00009219"/>
    </source>
</evidence>
<dbReference type="Pfam" id="PF02453">
    <property type="entry name" value="Reticulon"/>
    <property type="match status" value="1"/>
</dbReference>
<accession>A0AAW1H847</accession>
<evidence type="ECO:0000256" key="5">
    <source>
        <dbReference type="ARBA" id="ARBA00022989"/>
    </source>
</evidence>
<feature type="transmembrane region" description="Helical" evidence="8">
    <location>
        <begin position="399"/>
        <end position="415"/>
    </location>
</feature>
<gene>
    <name evidence="10" type="ORF">RND81_12G085200</name>
</gene>
<feature type="transmembrane region" description="Helical" evidence="8">
    <location>
        <begin position="537"/>
        <end position="556"/>
    </location>
</feature>
<dbReference type="GO" id="GO:0016616">
    <property type="term" value="F:oxidoreductase activity, acting on the CH-OH group of donors, NAD or NADP as acceptor"/>
    <property type="evidence" value="ECO:0007669"/>
    <property type="project" value="InterPro"/>
</dbReference>
<evidence type="ECO:0000256" key="1">
    <source>
        <dbReference type="ARBA" id="ARBA00004477"/>
    </source>
</evidence>
<dbReference type="Gene3D" id="3.40.50.720">
    <property type="entry name" value="NAD(P)-binding Rossmann-like Domain"/>
    <property type="match status" value="1"/>
</dbReference>
<dbReference type="SUPFAM" id="SSF51735">
    <property type="entry name" value="NAD(P)-binding Rossmann-fold domains"/>
    <property type="match status" value="1"/>
</dbReference>
<comment type="subcellular location">
    <subcellularLocation>
        <location evidence="1 8">Endoplasmic reticulum membrane</location>
        <topology evidence="1 8">Multi-pass membrane protein</topology>
    </subcellularLocation>
</comment>
<dbReference type="EMBL" id="JBDFQZ010000012">
    <property type="protein sequence ID" value="KAK9672219.1"/>
    <property type="molecule type" value="Genomic_DNA"/>
</dbReference>
<dbReference type="GO" id="GO:0005789">
    <property type="term" value="C:endoplasmic reticulum membrane"/>
    <property type="evidence" value="ECO:0007669"/>
    <property type="project" value="UniProtKB-SubCell"/>
</dbReference>
<dbReference type="InterPro" id="IPR036291">
    <property type="entry name" value="NAD(P)-bd_dom_sf"/>
</dbReference>
<dbReference type="Proteomes" id="UP001443914">
    <property type="component" value="Unassembled WGS sequence"/>
</dbReference>
<evidence type="ECO:0000256" key="4">
    <source>
        <dbReference type="ARBA" id="ARBA00022824"/>
    </source>
</evidence>
<evidence type="ECO:0000313" key="11">
    <source>
        <dbReference type="Proteomes" id="UP001443914"/>
    </source>
</evidence>
<proteinExistence type="inferred from homology"/>
<name>A0AAW1H847_SAPOF</name>
<dbReference type="InterPro" id="IPR050177">
    <property type="entry name" value="Lipid_A_modif_metabolic_enz"/>
</dbReference>
<feature type="transmembrane region" description="Helical" evidence="8">
    <location>
        <begin position="499"/>
        <end position="525"/>
    </location>
</feature>
<keyword evidence="5 8" id="KW-1133">Transmembrane helix</keyword>
<feature type="transmembrane region" description="Helical" evidence="8">
    <location>
        <begin position="421"/>
        <end position="441"/>
    </location>
</feature>
<keyword evidence="4 8" id="KW-0256">Endoplasmic reticulum</keyword>
<keyword evidence="7 8" id="KW-0472">Membrane</keyword>
<dbReference type="InterPro" id="IPR003388">
    <property type="entry name" value="Reticulon"/>
</dbReference>
<keyword evidence="11" id="KW-1185">Reference proteome</keyword>
<evidence type="ECO:0000256" key="7">
    <source>
        <dbReference type="ARBA" id="ARBA00023136"/>
    </source>
</evidence>
<dbReference type="InterPro" id="IPR002225">
    <property type="entry name" value="3Beta_OHSteriod_DH/Estase"/>
</dbReference>
<sequence>MEDPPATVDTPKSTVKTPLPTCVVIGGNGFIGKCLVSRLLHLGNWIVRVADSSPIAVSEDVSDGRVSYFSVDVRDVSQLRRAVDGSSVVYFVETTDASTCDLYESYKVIVQGAKNVVNVSRDCQVKQLVYNSSADVVFDGSSHILNGNESMRYPWKFVDHITEMKAQAEAFVLSANDYDGLLTCVLRPSNVFGPSDTHIVNFLLKQANSVWAKFILGGGDNLCDFTYVENVAHAHICAAEAIVSQTDVVAGKAFFITNLEPWSYWEFVQRLYEGLGYQRPTIRVPSKLVNVMLPLVRWARYTLGSETELGGMLAPAQFVIESSVFTRIFSCSAAKKHVQYLPVVTMEEGIAMTVKSFSHLPKGSLLSRESQLNDFSKAEEILGYGKVADILLWRDEMETFSYFLVTCGFFYWFFLSGRTFISSTVGLLLLATFFLIVHSILPVNIFQKFPLPCFEISEGTMRNMLDYVAFIWNEGVQVAKALAQGDDWSLLVKAAIPLYIFKVIVSHSFAMLVGAVLIFAFTSFFTYEQYEQEVDKFIWVIFIVAKSFLSLLLRNLPASLLAFFSNEDELDDKPTQATME</sequence>
<dbReference type="GO" id="GO:0006694">
    <property type="term" value="P:steroid biosynthetic process"/>
    <property type="evidence" value="ECO:0007669"/>
    <property type="project" value="InterPro"/>
</dbReference>
<evidence type="ECO:0000313" key="10">
    <source>
        <dbReference type="EMBL" id="KAK9672219.1"/>
    </source>
</evidence>
<comment type="similarity">
    <text evidence="2">Belongs to the 3-beta-HSD family.</text>
</comment>
<dbReference type="PANTHER" id="PTHR43245:SF51">
    <property type="entry name" value="SHORT CHAIN DEHYDROGENASE_REDUCTASE FAMILY 42E, MEMBER 2"/>
    <property type="match status" value="1"/>
</dbReference>
<protein>
    <recommendedName>
        <fullName evidence="8">Reticulon-like protein</fullName>
    </recommendedName>
</protein>
<evidence type="ECO:0000256" key="6">
    <source>
        <dbReference type="ARBA" id="ARBA00023002"/>
    </source>
</evidence>
<evidence type="ECO:0000259" key="9">
    <source>
        <dbReference type="PROSITE" id="PS50845"/>
    </source>
</evidence>
<dbReference type="PROSITE" id="PS50845">
    <property type="entry name" value="RETICULON"/>
    <property type="match status" value="1"/>
</dbReference>
<keyword evidence="3 8" id="KW-0812">Transmembrane</keyword>
<organism evidence="10 11">
    <name type="scientific">Saponaria officinalis</name>
    <name type="common">Common soapwort</name>
    <name type="synonym">Lychnis saponaria</name>
    <dbReference type="NCBI Taxonomy" id="3572"/>
    <lineage>
        <taxon>Eukaryota</taxon>
        <taxon>Viridiplantae</taxon>
        <taxon>Streptophyta</taxon>
        <taxon>Embryophyta</taxon>
        <taxon>Tracheophyta</taxon>
        <taxon>Spermatophyta</taxon>
        <taxon>Magnoliopsida</taxon>
        <taxon>eudicotyledons</taxon>
        <taxon>Gunneridae</taxon>
        <taxon>Pentapetalae</taxon>
        <taxon>Caryophyllales</taxon>
        <taxon>Caryophyllaceae</taxon>
        <taxon>Caryophylleae</taxon>
        <taxon>Saponaria</taxon>
    </lineage>
</organism>
<feature type="domain" description="Reticulon" evidence="9">
    <location>
        <begin position="387"/>
        <end position="578"/>
    </location>
</feature>